<keyword evidence="1" id="KW-0812">Transmembrane</keyword>
<sequence>MDTTTTLMGLGLLMAFLAPVGYLLIEQKISLRKKEKAIQKIAAEHNLILTEIDFLPDLALGIDMDKRKFLSVPHSKKAHVKLIDLGLIQKCEVSKEYNKNSVSSNLDEVREIILNINLKNRPAEHLRFYTEEDHPVTEKEMRLAKAGKWQKIISDL</sequence>
<keyword evidence="1" id="KW-0472">Membrane</keyword>
<organism evidence="2 3">
    <name type="scientific">Salinimicrobium gaetbulicola</name>
    <dbReference type="NCBI Taxonomy" id="999702"/>
    <lineage>
        <taxon>Bacteria</taxon>
        <taxon>Pseudomonadati</taxon>
        <taxon>Bacteroidota</taxon>
        <taxon>Flavobacteriia</taxon>
        <taxon>Flavobacteriales</taxon>
        <taxon>Flavobacteriaceae</taxon>
        <taxon>Salinimicrobium</taxon>
    </lineage>
</organism>
<proteinExistence type="predicted"/>
<gene>
    <name evidence="2" type="ORF">ACFQ1G_10220</name>
</gene>
<reference evidence="3" key="1">
    <citation type="journal article" date="2019" name="Int. J. Syst. Evol. Microbiol.">
        <title>The Global Catalogue of Microorganisms (GCM) 10K type strain sequencing project: providing services to taxonomists for standard genome sequencing and annotation.</title>
        <authorList>
            <consortium name="The Broad Institute Genomics Platform"/>
            <consortium name="The Broad Institute Genome Sequencing Center for Infectious Disease"/>
            <person name="Wu L."/>
            <person name="Ma J."/>
        </authorList>
    </citation>
    <scope>NUCLEOTIDE SEQUENCE [LARGE SCALE GENOMIC DNA]</scope>
    <source>
        <strain evidence="3">CCUG 60898</strain>
    </source>
</reference>
<name>A0ABW3IGP4_9FLAO</name>
<keyword evidence="3" id="KW-1185">Reference proteome</keyword>
<evidence type="ECO:0000313" key="3">
    <source>
        <dbReference type="Proteomes" id="UP001597100"/>
    </source>
</evidence>
<dbReference type="RefSeq" id="WP_380739224.1">
    <property type="nucleotide sequence ID" value="NZ_JBHTJP010000035.1"/>
</dbReference>
<keyword evidence="1" id="KW-1133">Transmembrane helix</keyword>
<comment type="caution">
    <text evidence="2">The sequence shown here is derived from an EMBL/GenBank/DDBJ whole genome shotgun (WGS) entry which is preliminary data.</text>
</comment>
<feature type="transmembrane region" description="Helical" evidence="1">
    <location>
        <begin position="6"/>
        <end position="25"/>
    </location>
</feature>
<protein>
    <submittedName>
        <fullName evidence="2">Uncharacterized protein</fullName>
    </submittedName>
</protein>
<dbReference type="Proteomes" id="UP001597100">
    <property type="component" value="Unassembled WGS sequence"/>
</dbReference>
<evidence type="ECO:0000313" key="2">
    <source>
        <dbReference type="EMBL" id="MFD0977166.1"/>
    </source>
</evidence>
<evidence type="ECO:0000256" key="1">
    <source>
        <dbReference type="SAM" id="Phobius"/>
    </source>
</evidence>
<dbReference type="EMBL" id="JBHTJP010000035">
    <property type="protein sequence ID" value="MFD0977166.1"/>
    <property type="molecule type" value="Genomic_DNA"/>
</dbReference>
<accession>A0ABW3IGP4</accession>